<dbReference type="EMBL" id="CP033464">
    <property type="protein sequence ID" value="QDX94577.1"/>
    <property type="molecule type" value="Genomic_DNA"/>
</dbReference>
<dbReference type="Proteomes" id="UP000319432">
    <property type="component" value="Chromosome"/>
</dbReference>
<accession>A0A518VC60</accession>
<proteinExistence type="predicted"/>
<gene>
    <name evidence="1" type="ORF">EEL30_21240</name>
</gene>
<evidence type="ECO:0000313" key="2">
    <source>
        <dbReference type="Proteomes" id="UP000319432"/>
    </source>
</evidence>
<reference evidence="1 2" key="1">
    <citation type="submission" date="2018-11" db="EMBL/GenBank/DDBJ databases">
        <title>Phylogenetic determinants of toxin gene distribution in genomes of Brevibacillus laterosporus.</title>
        <authorList>
            <person name="Glare T.R."/>
            <person name="Durrant A."/>
            <person name="Berry C."/>
            <person name="Palma L."/>
            <person name="Ormskirk M."/>
            <person name="Cox M.O."/>
        </authorList>
    </citation>
    <scope>NUCLEOTIDE SEQUENCE [LARGE SCALE GENOMIC DNA]</scope>
    <source>
        <strain evidence="1 2">1821L</strain>
    </source>
</reference>
<dbReference type="AlphaFoldDB" id="A0A518VC60"/>
<evidence type="ECO:0000313" key="1">
    <source>
        <dbReference type="EMBL" id="QDX94577.1"/>
    </source>
</evidence>
<keyword evidence="2" id="KW-1185">Reference proteome</keyword>
<sequence length="74" mass="8485">MEVIKKLDDKSVSILESVVIAMHHSQNSECTDQLIFVFVQVSETSGYFSSIGFEKVSLLKGIEVEVWSKRFPFW</sequence>
<organism evidence="1 2">
    <name type="scientific">Brevibacillus laterosporus</name>
    <name type="common">Bacillus laterosporus</name>
    <dbReference type="NCBI Taxonomy" id="1465"/>
    <lineage>
        <taxon>Bacteria</taxon>
        <taxon>Bacillati</taxon>
        <taxon>Bacillota</taxon>
        <taxon>Bacilli</taxon>
        <taxon>Bacillales</taxon>
        <taxon>Paenibacillaceae</taxon>
        <taxon>Brevibacillus</taxon>
    </lineage>
</organism>
<protein>
    <submittedName>
        <fullName evidence="1">Uncharacterized protein</fullName>
    </submittedName>
</protein>
<name>A0A518VC60_BRELA</name>